<dbReference type="KEGG" id="sted:SPTER_42700"/>
<sequence length="107" mass="11706">MSSDKMYVFQVLVEPEPGKNHVQISTEILAKVGHIADDKVNPGIHVAVIDNVAFPGQLLSKARKAFEISICTPQDLNRDWLLQQLGTGSGTFKLVASKNPSLVYLNC</sequence>
<evidence type="ECO:0000313" key="2">
    <source>
        <dbReference type="Proteomes" id="UP000320776"/>
    </source>
</evidence>
<reference evidence="1 2" key="1">
    <citation type="submission" date="2019-02" db="EMBL/GenBank/DDBJ databases">
        <title>Closed genome of Sporomusa termitida DSM 4440.</title>
        <authorList>
            <person name="Poehlein A."/>
            <person name="Daniel R."/>
        </authorList>
    </citation>
    <scope>NUCLEOTIDE SEQUENCE [LARGE SCALE GENOMIC DNA]</scope>
    <source>
        <strain evidence="1 2">DSM 4440</strain>
    </source>
</reference>
<gene>
    <name evidence="1" type="ORF">SPTER_42700</name>
</gene>
<proteinExistence type="predicted"/>
<protein>
    <submittedName>
        <fullName evidence="1">Uncharacterized protein</fullName>
    </submittedName>
</protein>
<dbReference type="Proteomes" id="UP000320776">
    <property type="component" value="Chromosome"/>
</dbReference>
<dbReference type="AlphaFoldDB" id="A0A517DZR0"/>
<name>A0A517DZR0_9FIRM</name>
<evidence type="ECO:0000313" key="1">
    <source>
        <dbReference type="EMBL" id="QDR82831.1"/>
    </source>
</evidence>
<dbReference type="EMBL" id="CP036259">
    <property type="protein sequence ID" value="QDR82831.1"/>
    <property type="molecule type" value="Genomic_DNA"/>
</dbReference>
<dbReference type="RefSeq" id="WP_144352178.1">
    <property type="nucleotide sequence ID" value="NZ_CP036259.1"/>
</dbReference>
<organism evidence="1 2">
    <name type="scientific">Sporomusa termitida</name>
    <dbReference type="NCBI Taxonomy" id="2377"/>
    <lineage>
        <taxon>Bacteria</taxon>
        <taxon>Bacillati</taxon>
        <taxon>Bacillota</taxon>
        <taxon>Negativicutes</taxon>
        <taxon>Selenomonadales</taxon>
        <taxon>Sporomusaceae</taxon>
        <taxon>Sporomusa</taxon>
    </lineage>
</organism>
<accession>A0A517DZR0</accession>
<keyword evidence="2" id="KW-1185">Reference proteome</keyword>